<organism evidence="5 7">
    <name type="scientific">Ditylenchus destructor</name>
    <dbReference type="NCBI Taxonomy" id="166010"/>
    <lineage>
        <taxon>Eukaryota</taxon>
        <taxon>Metazoa</taxon>
        <taxon>Ecdysozoa</taxon>
        <taxon>Nematoda</taxon>
        <taxon>Chromadorea</taxon>
        <taxon>Rhabditida</taxon>
        <taxon>Tylenchina</taxon>
        <taxon>Tylenchomorpha</taxon>
        <taxon>Sphaerularioidea</taxon>
        <taxon>Anguinidae</taxon>
        <taxon>Anguininae</taxon>
        <taxon>Ditylenchus</taxon>
    </lineage>
</organism>
<evidence type="ECO:0000259" key="4">
    <source>
        <dbReference type="SMART" id="SM00382"/>
    </source>
</evidence>
<comment type="caution">
    <text evidence="5">The sequence shown here is derived from an EMBL/GenBank/DDBJ whole genome shotgun (WGS) entry which is preliminary data.</text>
</comment>
<dbReference type="SUPFAM" id="SSF52540">
    <property type="entry name" value="P-loop containing nucleoside triphosphate hydrolases"/>
    <property type="match status" value="1"/>
</dbReference>
<proteinExistence type="inferred from homology"/>
<dbReference type="GO" id="GO:0033314">
    <property type="term" value="P:mitotic DNA replication checkpoint signaling"/>
    <property type="evidence" value="ECO:0007669"/>
    <property type="project" value="TreeGrafter"/>
</dbReference>
<evidence type="ECO:0000256" key="1">
    <source>
        <dbReference type="ARBA" id="ARBA00006184"/>
    </source>
</evidence>
<accession>A0AAD4NGF0</accession>
<keyword evidence="7" id="KW-1185">Reference proteome</keyword>
<dbReference type="Gene3D" id="3.40.50.300">
    <property type="entry name" value="P-loop containing nucleotide triphosphate hydrolases"/>
    <property type="match status" value="1"/>
</dbReference>
<evidence type="ECO:0000313" key="7">
    <source>
        <dbReference type="Proteomes" id="UP001201812"/>
    </source>
</evidence>
<dbReference type="PANTHER" id="PTHR10763:SF26">
    <property type="entry name" value="CELL DIVISION CONTROL PROTEIN 6 HOMOLOG"/>
    <property type="match status" value="1"/>
</dbReference>
<dbReference type="InterPro" id="IPR003593">
    <property type="entry name" value="AAA+_ATPase"/>
</dbReference>
<protein>
    <submittedName>
        <fullName evidence="5">AAA domain-containing protein</fullName>
    </submittedName>
</protein>
<evidence type="ECO:0000256" key="2">
    <source>
        <dbReference type="ARBA" id="ARBA00022705"/>
    </source>
</evidence>
<dbReference type="InterPro" id="IPR049945">
    <property type="entry name" value="AAA_22"/>
</dbReference>
<comment type="similarity">
    <text evidence="1">Belongs to the CDC6/cdc18 family.</text>
</comment>
<reference evidence="5" key="1">
    <citation type="submission" date="2022-01" db="EMBL/GenBank/DDBJ databases">
        <title>Genome Sequence Resource for Two Populations of Ditylenchus destructor, the Migratory Endoparasitic Phytonematode.</title>
        <authorList>
            <person name="Zhang H."/>
            <person name="Lin R."/>
            <person name="Xie B."/>
        </authorList>
    </citation>
    <scope>NUCLEOTIDE SEQUENCE</scope>
    <source>
        <strain evidence="5">BazhouSP</strain>
    </source>
</reference>
<evidence type="ECO:0000313" key="6">
    <source>
        <dbReference type="EMBL" id="KAI1728935.1"/>
    </source>
</evidence>
<dbReference type="GO" id="GO:0006270">
    <property type="term" value="P:DNA replication initiation"/>
    <property type="evidence" value="ECO:0007669"/>
    <property type="project" value="TreeGrafter"/>
</dbReference>
<evidence type="ECO:0000313" key="5">
    <source>
        <dbReference type="EMBL" id="KAI1728933.1"/>
    </source>
</evidence>
<dbReference type="InterPro" id="IPR027417">
    <property type="entry name" value="P-loop_NTPase"/>
</dbReference>
<dbReference type="Pfam" id="PF13401">
    <property type="entry name" value="AAA_22"/>
    <property type="match status" value="1"/>
</dbReference>
<dbReference type="PANTHER" id="PTHR10763">
    <property type="entry name" value="CELL DIVISION CONTROL PROTEIN 6-RELATED"/>
    <property type="match status" value="1"/>
</dbReference>
<dbReference type="GO" id="GO:0005634">
    <property type="term" value="C:nucleus"/>
    <property type="evidence" value="ECO:0007669"/>
    <property type="project" value="TreeGrafter"/>
</dbReference>
<keyword evidence="2" id="KW-0235">DNA replication</keyword>
<dbReference type="Proteomes" id="UP001201812">
    <property type="component" value="Unassembled WGS sequence"/>
</dbReference>
<dbReference type="InterPro" id="IPR050311">
    <property type="entry name" value="ORC1/CDC6"/>
</dbReference>
<dbReference type="EMBL" id="JAKKPZ010000001">
    <property type="protein sequence ID" value="KAI1728935.1"/>
    <property type="molecule type" value="Genomic_DNA"/>
</dbReference>
<name>A0AAD4NGF0_9BILA</name>
<feature type="domain" description="AAA+ ATPase" evidence="4">
    <location>
        <begin position="43"/>
        <end position="184"/>
    </location>
</feature>
<gene>
    <name evidence="5" type="ORF">DdX_01145</name>
    <name evidence="6" type="ORF">DdX_01147</name>
</gene>
<dbReference type="Gene3D" id="1.10.8.60">
    <property type="match status" value="1"/>
</dbReference>
<dbReference type="GO" id="GO:0016887">
    <property type="term" value="F:ATP hydrolysis activity"/>
    <property type="evidence" value="ECO:0007669"/>
    <property type="project" value="InterPro"/>
</dbReference>
<dbReference type="EMBL" id="JAKKPZ010000001">
    <property type="protein sequence ID" value="KAI1728933.1"/>
    <property type="molecule type" value="Genomic_DNA"/>
</dbReference>
<dbReference type="AlphaFoldDB" id="A0AAD4NGF0"/>
<sequence length="432" mass="48241">MPKRKVSQAKTDGPDVIMGREAEFQQIENLLQHSLNAKDTDEQILSIYVNGIPGTGKTLTIKSVVKKLQKQRKKFDFMLVDCFEFGGPAKNRLYRKILENLYMKPVGTNALSAQLDKVFLETDNRILIVLDEIDNLQPRLLYSIFAWPAKSNGKVILIGIANSLDMMERTLPKLKTILPPKVITFAPYTQKQLTTILERKLVQIDSTLDSKAIELCVRKVLAVTGDVRRAMDVAKQIVESLNNGDDVDDENTDPTPVKIASVSSPGRHVVTPSRFCTPTKTLKRPAPGSGIAGDGTPSKNACREVLRVIKKVRSSPLERYKLPLHPRIMVATIMRILASSLENTSSTKRMAPMQRTTKAKLYTAYFTVCEHLKFQPLASEELDSVYTLLESQSIISVNSGKGTVAFEVEDDMARQLINDDKLLNSIESIVLR</sequence>
<dbReference type="SMART" id="SM00382">
    <property type="entry name" value="AAA"/>
    <property type="match status" value="1"/>
</dbReference>
<dbReference type="GO" id="GO:0003688">
    <property type="term" value="F:DNA replication origin binding"/>
    <property type="evidence" value="ECO:0007669"/>
    <property type="project" value="TreeGrafter"/>
</dbReference>
<evidence type="ECO:0000256" key="3">
    <source>
        <dbReference type="SAM" id="MobiDB-lite"/>
    </source>
</evidence>
<feature type="region of interest" description="Disordered" evidence="3">
    <location>
        <begin position="269"/>
        <end position="297"/>
    </location>
</feature>